<dbReference type="FunFam" id="3.30.70.270:FF:000001">
    <property type="entry name" value="Diguanylate cyclase domain protein"/>
    <property type="match status" value="1"/>
</dbReference>
<feature type="transmembrane region" description="Helical" evidence="6">
    <location>
        <begin position="102"/>
        <end position="120"/>
    </location>
</feature>
<evidence type="ECO:0000256" key="4">
    <source>
        <dbReference type="ARBA" id="ARBA00022989"/>
    </source>
</evidence>
<evidence type="ECO:0000256" key="3">
    <source>
        <dbReference type="ARBA" id="ARBA00022692"/>
    </source>
</evidence>
<protein>
    <submittedName>
        <fullName evidence="8">Diguanylate cyclase</fullName>
    </submittedName>
</protein>
<evidence type="ECO:0000256" key="5">
    <source>
        <dbReference type="ARBA" id="ARBA00023136"/>
    </source>
</evidence>
<dbReference type="InterPro" id="IPR029787">
    <property type="entry name" value="Nucleotide_cyclase"/>
</dbReference>
<evidence type="ECO:0000256" key="6">
    <source>
        <dbReference type="SAM" id="Phobius"/>
    </source>
</evidence>
<evidence type="ECO:0000256" key="1">
    <source>
        <dbReference type="ARBA" id="ARBA00004651"/>
    </source>
</evidence>
<dbReference type="InterPro" id="IPR011620">
    <property type="entry name" value="Sig_transdc_His_kinase_LytS_TM"/>
</dbReference>
<dbReference type="SUPFAM" id="SSF55073">
    <property type="entry name" value="Nucleotide cyclase"/>
    <property type="match status" value="1"/>
</dbReference>
<feature type="transmembrane region" description="Helical" evidence="6">
    <location>
        <begin position="37"/>
        <end position="56"/>
    </location>
</feature>
<dbReference type="Pfam" id="PF07694">
    <property type="entry name" value="5TM-5TMR_LYT"/>
    <property type="match status" value="1"/>
</dbReference>
<keyword evidence="2" id="KW-1003">Cell membrane</keyword>
<comment type="caution">
    <text evidence="8">The sequence shown here is derived from an EMBL/GenBank/DDBJ whole genome shotgun (WGS) entry which is preliminary data.</text>
</comment>
<dbReference type="RefSeq" id="WP_058265856.1">
    <property type="nucleotide sequence ID" value="NZ_FMYN01000006.1"/>
</dbReference>
<evidence type="ECO:0000256" key="2">
    <source>
        <dbReference type="ARBA" id="ARBA00022475"/>
    </source>
</evidence>
<dbReference type="PANTHER" id="PTHR45138:SF9">
    <property type="entry name" value="DIGUANYLATE CYCLASE DGCM-RELATED"/>
    <property type="match status" value="1"/>
</dbReference>
<dbReference type="Pfam" id="PF00990">
    <property type="entry name" value="GGDEF"/>
    <property type="match status" value="1"/>
</dbReference>
<dbReference type="GO" id="GO:0005886">
    <property type="term" value="C:plasma membrane"/>
    <property type="evidence" value="ECO:0007669"/>
    <property type="project" value="UniProtKB-SubCell"/>
</dbReference>
<evidence type="ECO:0000313" key="8">
    <source>
        <dbReference type="EMBL" id="KSU47841.1"/>
    </source>
</evidence>
<comment type="subcellular location">
    <subcellularLocation>
        <location evidence="1">Cell membrane</location>
        <topology evidence="1">Multi-pass membrane protein</topology>
    </subcellularLocation>
</comment>
<sequence>MFIAELLLNACIAFTGFYLIAKIIYSQRLASSSLKSLIVGLATGLLGVLLMFKGIAVNESLRMDLRHLPLVLLAFYGVRSPLIIATLIIGCSRFYFGWTPQAIVAFLAVLGISTGMYFIHKQLLHRPFLQNLIMNVWALFMITIAVSINLGFSDAALRLLASTWTIGLAVGLLSSLLTIDFQLLNEQVQRYKQSAELDHLTGLYNRRVWDERTAFLEEEGRVYNVLALDIDHFKHVNDTYGHANGDLVLQQFARILQEETRPHDITARIGGEEFMVLVYDLTPSKVAKVANRIRERIANTRFQLDGFPAISITASVGIAHGKHVAAQRMNILADEALYAAKEQGRNRVILYEVDAEAAMTTQDREPVRS</sequence>
<reference evidence="8 9" key="1">
    <citation type="journal article" date="2015" name="Int. J. Syst. Evol. Microbiol.">
        <title>Exiguobacterium enclense sp. nov., isolated from sediment.</title>
        <authorList>
            <person name="Dastager S.G."/>
            <person name="Mawlankar R."/>
            <person name="Sonalkar V.V."/>
            <person name="Thorat M.N."/>
            <person name="Mual P."/>
            <person name="Verma A."/>
            <person name="Krishnamurthi S."/>
            <person name="Tang S.K."/>
            <person name="Li W.J."/>
        </authorList>
    </citation>
    <scope>NUCLEOTIDE SEQUENCE [LARGE SCALE GENOMIC DNA]</scope>
    <source>
        <strain evidence="8 9">NIO-1109</strain>
    </source>
</reference>
<dbReference type="GO" id="GO:0000155">
    <property type="term" value="F:phosphorelay sensor kinase activity"/>
    <property type="evidence" value="ECO:0007669"/>
    <property type="project" value="InterPro"/>
</dbReference>
<dbReference type="SMART" id="SM00267">
    <property type="entry name" value="GGDEF"/>
    <property type="match status" value="1"/>
</dbReference>
<dbReference type="PANTHER" id="PTHR45138">
    <property type="entry name" value="REGULATORY COMPONENTS OF SENSORY TRANSDUCTION SYSTEM"/>
    <property type="match status" value="1"/>
</dbReference>
<feature type="transmembrane region" description="Helical" evidence="6">
    <location>
        <begin position="68"/>
        <end position="96"/>
    </location>
</feature>
<keyword evidence="5 6" id="KW-0472">Membrane</keyword>
<organism evidence="8 9">
    <name type="scientific">Exiguobacterium indicum</name>
    <dbReference type="NCBI Taxonomy" id="296995"/>
    <lineage>
        <taxon>Bacteria</taxon>
        <taxon>Bacillati</taxon>
        <taxon>Bacillota</taxon>
        <taxon>Bacilli</taxon>
        <taxon>Bacillales</taxon>
        <taxon>Bacillales Family XII. Incertae Sedis</taxon>
        <taxon>Exiguobacterium</taxon>
    </lineage>
</organism>
<gene>
    <name evidence="8" type="ORF">AS033_14360</name>
</gene>
<name>A0A0V8GCC7_9BACL</name>
<dbReference type="InterPro" id="IPR000160">
    <property type="entry name" value="GGDEF_dom"/>
</dbReference>
<dbReference type="OrthoDB" id="69083at2"/>
<evidence type="ECO:0000313" key="9">
    <source>
        <dbReference type="Proteomes" id="UP000053797"/>
    </source>
</evidence>
<evidence type="ECO:0000259" key="7">
    <source>
        <dbReference type="PROSITE" id="PS50887"/>
    </source>
</evidence>
<feature type="transmembrane region" description="Helical" evidence="6">
    <location>
        <begin position="7"/>
        <end position="25"/>
    </location>
</feature>
<dbReference type="NCBIfam" id="TIGR00254">
    <property type="entry name" value="GGDEF"/>
    <property type="match status" value="1"/>
</dbReference>
<dbReference type="InterPro" id="IPR050469">
    <property type="entry name" value="Diguanylate_Cyclase"/>
</dbReference>
<dbReference type="GO" id="GO:0071555">
    <property type="term" value="P:cell wall organization"/>
    <property type="evidence" value="ECO:0007669"/>
    <property type="project" value="InterPro"/>
</dbReference>
<dbReference type="EMBL" id="LNQL01000006">
    <property type="protein sequence ID" value="KSU47841.1"/>
    <property type="molecule type" value="Genomic_DNA"/>
</dbReference>
<feature type="transmembrane region" description="Helical" evidence="6">
    <location>
        <begin position="132"/>
        <end position="152"/>
    </location>
</feature>
<dbReference type="AlphaFoldDB" id="A0A0V8GCC7"/>
<feature type="transmembrane region" description="Helical" evidence="6">
    <location>
        <begin position="164"/>
        <end position="184"/>
    </location>
</feature>
<dbReference type="CDD" id="cd01949">
    <property type="entry name" value="GGDEF"/>
    <property type="match status" value="1"/>
</dbReference>
<feature type="domain" description="GGDEF" evidence="7">
    <location>
        <begin position="221"/>
        <end position="353"/>
    </location>
</feature>
<keyword evidence="3 6" id="KW-0812">Transmembrane</keyword>
<keyword evidence="4 6" id="KW-1133">Transmembrane helix</keyword>
<dbReference type="Gene3D" id="3.30.70.270">
    <property type="match status" value="1"/>
</dbReference>
<dbReference type="GO" id="GO:0052621">
    <property type="term" value="F:diguanylate cyclase activity"/>
    <property type="evidence" value="ECO:0007669"/>
    <property type="project" value="TreeGrafter"/>
</dbReference>
<dbReference type="InterPro" id="IPR043128">
    <property type="entry name" value="Rev_trsase/Diguanyl_cyclase"/>
</dbReference>
<accession>A0A0V8GCC7</accession>
<dbReference type="Proteomes" id="UP000053797">
    <property type="component" value="Unassembled WGS sequence"/>
</dbReference>
<dbReference type="PROSITE" id="PS50887">
    <property type="entry name" value="GGDEF"/>
    <property type="match status" value="1"/>
</dbReference>
<proteinExistence type="predicted"/>